<feature type="compositionally biased region" description="Low complexity" evidence="1">
    <location>
        <begin position="339"/>
        <end position="376"/>
    </location>
</feature>
<dbReference type="Pfam" id="PF00498">
    <property type="entry name" value="FHA"/>
    <property type="match status" value="1"/>
</dbReference>
<dbReference type="SUPFAM" id="SSF49879">
    <property type="entry name" value="SMAD/FHA domain"/>
    <property type="match status" value="2"/>
</dbReference>
<evidence type="ECO:0000256" key="2">
    <source>
        <dbReference type="SAM" id="Phobius"/>
    </source>
</evidence>
<dbReference type="Proteomes" id="UP000006791">
    <property type="component" value="Chromosome 2"/>
</dbReference>
<dbReference type="OrthoDB" id="7788186at2"/>
<keyword evidence="2" id="KW-1133">Transmembrane helix</keyword>
<dbReference type="AlphaFoldDB" id="G2LJK4"/>
<organism evidence="4 5">
    <name type="scientific">Chloracidobacterium thermophilum (strain B)</name>
    <dbReference type="NCBI Taxonomy" id="981222"/>
    <lineage>
        <taxon>Bacteria</taxon>
        <taxon>Pseudomonadati</taxon>
        <taxon>Acidobacteriota</taxon>
        <taxon>Terriglobia</taxon>
        <taxon>Terriglobales</taxon>
        <taxon>Acidobacteriaceae</taxon>
        <taxon>Chloracidobacterium</taxon>
    </lineage>
</organism>
<gene>
    <name evidence="4" type="ordered locus">Cabther_B0013</name>
</gene>
<keyword evidence="5" id="KW-1185">Reference proteome</keyword>
<dbReference type="InterPro" id="IPR000253">
    <property type="entry name" value="FHA_dom"/>
</dbReference>
<evidence type="ECO:0000259" key="3">
    <source>
        <dbReference type="Pfam" id="PF00498"/>
    </source>
</evidence>
<dbReference type="CDD" id="cd00060">
    <property type="entry name" value="FHA"/>
    <property type="match status" value="1"/>
</dbReference>
<feature type="region of interest" description="Disordered" evidence="1">
    <location>
        <begin position="338"/>
        <end position="376"/>
    </location>
</feature>
<proteinExistence type="predicted"/>
<name>G2LJK4_CHLTF</name>
<dbReference type="KEGG" id="ctm:Cabther_B0013"/>
<protein>
    <submittedName>
        <fullName evidence="4">FHA domain protein</fullName>
    </submittedName>
</protein>
<keyword evidence="2" id="KW-0812">Transmembrane</keyword>
<dbReference type="EMBL" id="CP002515">
    <property type="protein sequence ID" value="AEP13021.1"/>
    <property type="molecule type" value="Genomic_DNA"/>
</dbReference>
<accession>G2LJK4</accession>
<feature type="transmembrane region" description="Helical" evidence="2">
    <location>
        <begin position="387"/>
        <end position="414"/>
    </location>
</feature>
<keyword evidence="2" id="KW-0472">Membrane</keyword>
<dbReference type="InterPro" id="IPR008984">
    <property type="entry name" value="SMAD_FHA_dom_sf"/>
</dbReference>
<evidence type="ECO:0000256" key="1">
    <source>
        <dbReference type="SAM" id="MobiDB-lite"/>
    </source>
</evidence>
<dbReference type="RefSeq" id="WP_014100759.1">
    <property type="nucleotide sequence ID" value="NC_016025.1"/>
</dbReference>
<evidence type="ECO:0000313" key="5">
    <source>
        <dbReference type="Proteomes" id="UP000006791"/>
    </source>
</evidence>
<dbReference type="Gene3D" id="2.60.200.20">
    <property type="match status" value="1"/>
</dbReference>
<reference evidence="4 5" key="1">
    <citation type="journal article" date="2012" name="Environ. Microbiol.">
        <title>Complete genome of Candidatus Chloracidobacterium thermophilum, a chlorophyll-based photoheterotroph belonging to the phylum Acidobacteria.</title>
        <authorList>
            <person name="Garcia Costas A.M."/>
            <person name="Liu Z."/>
            <person name="Tomsho L.P."/>
            <person name="Schuster S.C."/>
            <person name="Ward D.M."/>
            <person name="Bryant D.A."/>
        </authorList>
    </citation>
    <scope>NUCLEOTIDE SEQUENCE [LARGE SCALE GENOMIC DNA]</scope>
    <source>
        <strain evidence="4 5">B</strain>
    </source>
</reference>
<dbReference type="HOGENOM" id="CLU_658401_0_0_0"/>
<sequence length="417" mass="44410">MEVKLIVREVGAPPAAKPLLEDIWRTSVISVGSSPQATLRLTGLGIAAEHVIIFEENGHIIFVNHGDGTRLNGLPVRIGDRRPLTFGDRIHIGNYVITVLDGNSPAARLDDPRATSLLQAATRELFTSGLKFDLDSLLPAAFRPSSPRKSLEIPENASFAQILEALVAPEDSFRFVIEGGYQPNVSLPLPAGDAEVPLGWEASGLRITINQQELVTYCALVRKTGERVVLHPVLPDHRLTVNDEPVTEPRVLVDRDRIRFASPLTRPLERPLPTLVFRTPSTLSMLTEAVATAPLRPTEPLLNGTLAAPEPAAGPLEVDDVPLRQVMEMPAVTEADIRSVAPESPPSASLSSAAAPDAPAVSSEVSSGASPATGGTASATGAVTYYYLGYFTGIELAVMAVGTLLGALLVYVLLETL</sequence>
<feature type="domain" description="FHA" evidence="3">
    <location>
        <begin position="29"/>
        <end position="93"/>
    </location>
</feature>
<evidence type="ECO:0000313" key="4">
    <source>
        <dbReference type="EMBL" id="AEP13021.1"/>
    </source>
</evidence>